<comment type="caution">
    <text evidence="2">The sequence shown here is derived from an EMBL/GenBank/DDBJ whole genome shotgun (WGS) entry which is preliminary data.</text>
</comment>
<dbReference type="OrthoDB" id="7452992at2759"/>
<feature type="compositionally biased region" description="Acidic residues" evidence="1">
    <location>
        <begin position="167"/>
        <end position="191"/>
    </location>
</feature>
<name>A0A4C1V402_EUMVA</name>
<feature type="region of interest" description="Disordered" evidence="1">
    <location>
        <begin position="35"/>
        <end position="58"/>
    </location>
</feature>
<sequence>MLPEHLTYLYETTGGLDSLREMIIKLELHGKINSRKLTSNTTSKPTPTPNNFKGTPSHHVPVYNCKQQYSMSHEPHWSRNVPNQRQWHQHFKAQQHPAPRIDKYDTDVTMRSRSTGNTGPPINIAKGRVVRELYNHEIHREDDIIYDPEGNAYKRICKSHTTQDVPPESDDESEDENDENFYEETEEKESK</sequence>
<dbReference type="Proteomes" id="UP000299102">
    <property type="component" value="Unassembled WGS sequence"/>
</dbReference>
<feature type="compositionally biased region" description="Low complexity" evidence="1">
    <location>
        <begin position="38"/>
        <end position="51"/>
    </location>
</feature>
<organism evidence="2 3">
    <name type="scientific">Eumeta variegata</name>
    <name type="common">Bagworm moth</name>
    <name type="synonym">Eumeta japonica</name>
    <dbReference type="NCBI Taxonomy" id="151549"/>
    <lineage>
        <taxon>Eukaryota</taxon>
        <taxon>Metazoa</taxon>
        <taxon>Ecdysozoa</taxon>
        <taxon>Arthropoda</taxon>
        <taxon>Hexapoda</taxon>
        <taxon>Insecta</taxon>
        <taxon>Pterygota</taxon>
        <taxon>Neoptera</taxon>
        <taxon>Endopterygota</taxon>
        <taxon>Lepidoptera</taxon>
        <taxon>Glossata</taxon>
        <taxon>Ditrysia</taxon>
        <taxon>Tineoidea</taxon>
        <taxon>Psychidae</taxon>
        <taxon>Oiketicinae</taxon>
        <taxon>Eumeta</taxon>
    </lineage>
</organism>
<evidence type="ECO:0000256" key="1">
    <source>
        <dbReference type="SAM" id="MobiDB-lite"/>
    </source>
</evidence>
<dbReference type="EMBL" id="BGZK01000269">
    <property type="protein sequence ID" value="GBP33086.1"/>
    <property type="molecule type" value="Genomic_DNA"/>
</dbReference>
<reference evidence="2 3" key="1">
    <citation type="journal article" date="2019" name="Commun. Biol.">
        <title>The bagworm genome reveals a unique fibroin gene that provides high tensile strength.</title>
        <authorList>
            <person name="Kono N."/>
            <person name="Nakamura H."/>
            <person name="Ohtoshi R."/>
            <person name="Tomita M."/>
            <person name="Numata K."/>
            <person name="Arakawa K."/>
        </authorList>
    </citation>
    <scope>NUCLEOTIDE SEQUENCE [LARGE SCALE GENOMIC DNA]</scope>
</reference>
<proteinExistence type="predicted"/>
<gene>
    <name evidence="2" type="ORF">EVAR_18565_1</name>
</gene>
<evidence type="ECO:0000313" key="3">
    <source>
        <dbReference type="Proteomes" id="UP000299102"/>
    </source>
</evidence>
<dbReference type="AlphaFoldDB" id="A0A4C1V402"/>
<accession>A0A4C1V402</accession>
<evidence type="ECO:0000313" key="2">
    <source>
        <dbReference type="EMBL" id="GBP33086.1"/>
    </source>
</evidence>
<keyword evidence="3" id="KW-1185">Reference proteome</keyword>
<protein>
    <submittedName>
        <fullName evidence="2">Uncharacterized protein</fullName>
    </submittedName>
</protein>
<feature type="region of interest" description="Disordered" evidence="1">
    <location>
        <begin position="157"/>
        <end position="191"/>
    </location>
</feature>